<evidence type="ECO:0000313" key="6">
    <source>
        <dbReference type="EMBL" id="MCI22973.1"/>
    </source>
</evidence>
<dbReference type="EMBL" id="LXQA010133406">
    <property type="protein sequence ID" value="MCI22973.1"/>
    <property type="molecule type" value="Genomic_DNA"/>
</dbReference>
<dbReference type="PANTHER" id="PTHR11514:SF142">
    <property type="entry name" value="TRANSCRIPTION FACTOR"/>
    <property type="match status" value="1"/>
</dbReference>
<dbReference type="Pfam" id="PF14215">
    <property type="entry name" value="bHLH-MYC_N"/>
    <property type="match status" value="1"/>
</dbReference>
<dbReference type="InterPro" id="IPR025610">
    <property type="entry name" value="MYC/MYB_N"/>
</dbReference>
<keyword evidence="7" id="KW-1185">Reference proteome</keyword>
<evidence type="ECO:0000256" key="3">
    <source>
        <dbReference type="ARBA" id="ARBA00023242"/>
    </source>
</evidence>
<keyword evidence="2 4" id="KW-0804">Transcription</keyword>
<accession>A0A392QF21</accession>
<name>A0A392QF21_9FABA</name>
<comment type="subcellular location">
    <subcellularLocation>
        <location evidence="4">Nucleus</location>
    </subcellularLocation>
</comment>
<proteinExistence type="predicted"/>
<feature type="domain" description="Transcription factor MYC/MYB N-terminal" evidence="5">
    <location>
        <begin position="3"/>
        <end position="113"/>
    </location>
</feature>
<dbReference type="GO" id="GO:0003700">
    <property type="term" value="F:DNA-binding transcription factor activity"/>
    <property type="evidence" value="ECO:0007669"/>
    <property type="project" value="InterPro"/>
</dbReference>
<reference evidence="6 7" key="1">
    <citation type="journal article" date="2018" name="Front. Plant Sci.">
        <title>Red Clover (Trifolium pratense) and Zigzag Clover (T. medium) - A Picture of Genomic Similarities and Differences.</title>
        <authorList>
            <person name="Dluhosova J."/>
            <person name="Istvanek J."/>
            <person name="Nedelnik J."/>
            <person name="Repkova J."/>
        </authorList>
    </citation>
    <scope>NUCLEOTIDE SEQUENCE [LARGE SCALE GENOMIC DNA]</scope>
    <source>
        <strain evidence="7">cv. 10/8</strain>
        <tissue evidence="6">Leaf</tissue>
    </source>
</reference>
<organism evidence="6 7">
    <name type="scientific">Trifolium medium</name>
    <dbReference type="NCBI Taxonomy" id="97028"/>
    <lineage>
        <taxon>Eukaryota</taxon>
        <taxon>Viridiplantae</taxon>
        <taxon>Streptophyta</taxon>
        <taxon>Embryophyta</taxon>
        <taxon>Tracheophyta</taxon>
        <taxon>Spermatophyta</taxon>
        <taxon>Magnoliopsida</taxon>
        <taxon>eudicotyledons</taxon>
        <taxon>Gunneridae</taxon>
        <taxon>Pentapetalae</taxon>
        <taxon>rosids</taxon>
        <taxon>fabids</taxon>
        <taxon>Fabales</taxon>
        <taxon>Fabaceae</taxon>
        <taxon>Papilionoideae</taxon>
        <taxon>50 kb inversion clade</taxon>
        <taxon>NPAAA clade</taxon>
        <taxon>Hologalegina</taxon>
        <taxon>IRL clade</taxon>
        <taxon>Trifolieae</taxon>
        <taxon>Trifolium</taxon>
    </lineage>
</organism>
<evidence type="ECO:0000256" key="2">
    <source>
        <dbReference type="ARBA" id="ARBA00023163"/>
    </source>
</evidence>
<protein>
    <recommendedName>
        <fullName evidence="4">Transcription factor</fullName>
        <shortName evidence="4">bHLH transcription factor</shortName>
    </recommendedName>
    <alternativeName>
        <fullName evidence="4">Basic helix-loop-helix protein</fullName>
    </alternativeName>
</protein>
<evidence type="ECO:0000256" key="1">
    <source>
        <dbReference type="ARBA" id="ARBA00023015"/>
    </source>
</evidence>
<dbReference type="GO" id="GO:0000976">
    <property type="term" value="F:transcription cis-regulatory region binding"/>
    <property type="evidence" value="ECO:0007669"/>
    <property type="project" value="TreeGrafter"/>
</dbReference>
<dbReference type="AlphaFoldDB" id="A0A392QF21"/>
<comment type="caution">
    <text evidence="6">The sequence shown here is derived from an EMBL/GenBank/DDBJ whole genome shotgun (WGS) entry which is preliminary data.</text>
</comment>
<evidence type="ECO:0000259" key="5">
    <source>
        <dbReference type="Pfam" id="PF14215"/>
    </source>
</evidence>
<evidence type="ECO:0000313" key="7">
    <source>
        <dbReference type="Proteomes" id="UP000265520"/>
    </source>
</evidence>
<dbReference type="GO" id="GO:0005634">
    <property type="term" value="C:nucleus"/>
    <property type="evidence" value="ECO:0007669"/>
    <property type="project" value="UniProtKB-SubCell"/>
</dbReference>
<feature type="non-terminal residue" evidence="6">
    <location>
        <position position="114"/>
    </location>
</feature>
<keyword evidence="1 4" id="KW-0805">Transcription regulation</keyword>
<sequence length="114" mass="12840">MKQNMRKRVLQKLHTAFGGSDEDNYAFGLDRVTDTEMFFLASMYFSFPKGYGGPGKCFASAKHFWFKSVSDYCVRSFLAKSAGIQTVVLVPTDFGVLELGSVRMLPENFELLNT</sequence>
<evidence type="ECO:0000256" key="4">
    <source>
        <dbReference type="RuleBase" id="RU369104"/>
    </source>
</evidence>
<dbReference type="PANTHER" id="PTHR11514">
    <property type="entry name" value="MYC"/>
    <property type="match status" value="1"/>
</dbReference>
<keyword evidence="3 4" id="KW-0539">Nucleus</keyword>
<dbReference type="Proteomes" id="UP000265520">
    <property type="component" value="Unassembled WGS sequence"/>
</dbReference>
<dbReference type="InterPro" id="IPR045084">
    <property type="entry name" value="AIB/MYC-like"/>
</dbReference>